<sequence>MQRVQALQRLHRERTEEALWECLLTFQDFEFHTYSGLPYSYHMKYGRSGTYTKELWIDRREKSKSLVWSSVRTAYQKVLELQQESERPVVARPKALGDIRGITYIYGIFYEFALLEMPEKAKEKFLMQTEAKKSQEK</sequence>
<gene>
    <name evidence="1" type="ORF">ERS852406_01945</name>
</gene>
<evidence type="ECO:0000313" key="1">
    <source>
        <dbReference type="EMBL" id="CUO43161.1"/>
    </source>
</evidence>
<evidence type="ECO:0000313" key="2">
    <source>
        <dbReference type="Proteomes" id="UP000095706"/>
    </source>
</evidence>
<protein>
    <submittedName>
        <fullName evidence="1">Uncharacterized protein</fullName>
    </submittedName>
</protein>
<dbReference type="RefSeq" id="WP_242856702.1">
    <property type="nucleotide sequence ID" value="NZ_CYYV01000009.1"/>
</dbReference>
<reference evidence="1 2" key="1">
    <citation type="submission" date="2015-09" db="EMBL/GenBank/DDBJ databases">
        <authorList>
            <consortium name="Pathogen Informatics"/>
        </authorList>
    </citation>
    <scope>NUCLEOTIDE SEQUENCE [LARGE SCALE GENOMIC DNA]</scope>
    <source>
        <strain evidence="1 2">2789STDY5608849</strain>
    </source>
</reference>
<name>A0A174F0C6_9FIRM</name>
<proteinExistence type="predicted"/>
<dbReference type="AlphaFoldDB" id="A0A174F0C6"/>
<accession>A0A174F0C6</accession>
<dbReference type="EMBL" id="CYYV01000009">
    <property type="protein sequence ID" value="CUO43161.1"/>
    <property type="molecule type" value="Genomic_DNA"/>
</dbReference>
<organism evidence="1 2">
    <name type="scientific">Fusicatenibacter saccharivorans</name>
    <dbReference type="NCBI Taxonomy" id="1150298"/>
    <lineage>
        <taxon>Bacteria</taxon>
        <taxon>Bacillati</taxon>
        <taxon>Bacillota</taxon>
        <taxon>Clostridia</taxon>
        <taxon>Lachnospirales</taxon>
        <taxon>Lachnospiraceae</taxon>
        <taxon>Fusicatenibacter</taxon>
    </lineage>
</organism>
<dbReference type="Proteomes" id="UP000095706">
    <property type="component" value="Unassembled WGS sequence"/>
</dbReference>